<gene>
    <name evidence="2" type="ORF">FE784_16750</name>
</gene>
<dbReference type="Gene3D" id="2.160.20.10">
    <property type="entry name" value="Single-stranded right-handed beta-helix, Pectin lyase-like"/>
    <property type="match status" value="1"/>
</dbReference>
<evidence type="ECO:0000313" key="3">
    <source>
        <dbReference type="Proteomes" id="UP000307943"/>
    </source>
</evidence>
<reference evidence="2 3" key="1">
    <citation type="submission" date="2019-05" db="EMBL/GenBank/DDBJ databases">
        <title>We sequenced the genome of Paenibacillus hemerocallicola KCTC 33185 for further insight into its adaptation and study the phylogeny of Paenibacillus.</title>
        <authorList>
            <person name="Narsing Rao M.P."/>
        </authorList>
    </citation>
    <scope>NUCLEOTIDE SEQUENCE [LARGE SCALE GENOMIC DNA]</scope>
    <source>
        <strain evidence="2 3">KCTC 33185</strain>
    </source>
</reference>
<sequence>MTVHKEEEAERGKTMSRRKLLASLGAATALGVTSVAVASPGGGSVASLMSGGDAAVCVQTLEELLALGSGEHCVVWADPQRGGIFVHDSAAVPDHATAALCGLRFPASGGGCWVRQFGGAISVSWFGAAGDGATDDWPAFDSAIARLGKGDVLLVPEGVYAVSRTVVVNKGFVTISGQGKLLAKAPFTGDFLVGIQREGGTDYYHWPCHIDGLWLDCAFLCRGLDCYHLDHIEHRNVRVENSYGYAARYDRIRESNSWGFKAINCQSREAFPTPADWSGASAYAVGNRARRQPAPYAPTTVYSVSDKVLAGDGRNYASMAAGNSGNDPVSSPDHWALVPAEDYECLIAHTNRDPLTYHTNNGTAGNRFWKRIYQDEALLEIVDSVQQTGDRTNQFNFFGPVLRDCGNKCYIRIDCNRGSTFATHVNVHGGHIHYLGGTTPGTTYPNVVVESNVRMVEIGRCQNINFYGSNIRMWDSPDAIGILIGNGGGKGPSKIRFVNCPISGDAARQRGVIVMGNGGSGQSQLLSGVYLTGANTTPIADKGRFFRFDLQSEMRVSMPKGAASAPKAFEAVIDSGYGDARPFEASLTGDQASRIMLQISSGVSRLRLGNGTVSDVELRRGGTDLLELAAGDSFKVDGAWNAGMLKLGAYCLWVDSEGRLRIKNGAPASELDGIAVGAQE</sequence>
<dbReference type="OrthoDB" id="9795222at2"/>
<dbReference type="InterPro" id="IPR024535">
    <property type="entry name" value="RHGA/B-epi-like_pectate_lyase"/>
</dbReference>
<dbReference type="RefSeq" id="WP_139603377.1">
    <property type="nucleotide sequence ID" value="NZ_VDCQ01000022.1"/>
</dbReference>
<evidence type="ECO:0000259" key="1">
    <source>
        <dbReference type="Pfam" id="PF12708"/>
    </source>
</evidence>
<evidence type="ECO:0000313" key="2">
    <source>
        <dbReference type="EMBL" id="TNJ65037.1"/>
    </source>
</evidence>
<dbReference type="Proteomes" id="UP000307943">
    <property type="component" value="Unassembled WGS sequence"/>
</dbReference>
<dbReference type="InterPro" id="IPR012334">
    <property type="entry name" value="Pectin_lyas_fold"/>
</dbReference>
<feature type="domain" description="Rhamnogalacturonase A/B/Epimerase-like pectate lyase" evidence="1">
    <location>
        <begin position="121"/>
        <end position="193"/>
    </location>
</feature>
<proteinExistence type="predicted"/>
<dbReference type="SUPFAM" id="SSF51126">
    <property type="entry name" value="Pectin lyase-like"/>
    <property type="match status" value="1"/>
</dbReference>
<dbReference type="InterPro" id="IPR006311">
    <property type="entry name" value="TAT_signal"/>
</dbReference>
<keyword evidence="3" id="KW-1185">Reference proteome</keyword>
<dbReference type="PROSITE" id="PS51318">
    <property type="entry name" value="TAT"/>
    <property type="match status" value="1"/>
</dbReference>
<dbReference type="EMBL" id="VDCQ01000022">
    <property type="protein sequence ID" value="TNJ65037.1"/>
    <property type="molecule type" value="Genomic_DNA"/>
</dbReference>
<dbReference type="Pfam" id="PF12708">
    <property type="entry name" value="Pect-lyase_RHGA_epim"/>
    <property type="match status" value="1"/>
</dbReference>
<protein>
    <recommendedName>
        <fullName evidence="1">Rhamnogalacturonase A/B/Epimerase-like pectate lyase domain-containing protein</fullName>
    </recommendedName>
</protein>
<organism evidence="2 3">
    <name type="scientific">Paenibacillus hemerocallicola</name>
    <dbReference type="NCBI Taxonomy" id="1172614"/>
    <lineage>
        <taxon>Bacteria</taxon>
        <taxon>Bacillati</taxon>
        <taxon>Bacillota</taxon>
        <taxon>Bacilli</taxon>
        <taxon>Bacillales</taxon>
        <taxon>Paenibacillaceae</taxon>
        <taxon>Paenibacillus</taxon>
    </lineage>
</organism>
<comment type="caution">
    <text evidence="2">The sequence shown here is derived from an EMBL/GenBank/DDBJ whole genome shotgun (WGS) entry which is preliminary data.</text>
</comment>
<dbReference type="InterPro" id="IPR011050">
    <property type="entry name" value="Pectin_lyase_fold/virulence"/>
</dbReference>
<name>A0A5C4T9G3_9BACL</name>
<dbReference type="AlphaFoldDB" id="A0A5C4T9G3"/>
<accession>A0A5C4T9G3</accession>